<dbReference type="InterPro" id="IPR053204">
    <property type="entry name" value="Oxopyrrolidines_Biosynth-assoc"/>
</dbReference>
<proteinExistence type="predicted"/>
<dbReference type="OrthoDB" id="3350591at2759"/>
<dbReference type="PANTHER" id="PTHR38797">
    <property type="entry name" value="NUCLEAR PORE COMPLEX PROTEIN NUP85-RELATED"/>
    <property type="match status" value="1"/>
</dbReference>
<dbReference type="InterPro" id="IPR022085">
    <property type="entry name" value="OpdG"/>
</dbReference>
<keyword evidence="3" id="KW-1185">Reference proteome</keyword>
<dbReference type="OMA" id="YTSLWPL"/>
<reference evidence="2" key="4">
    <citation type="journal article" date="2015" name="G3 (Bethesda)">
        <title>Genome sequences of three phytopathogenic species of the Magnaporthaceae family of fungi.</title>
        <authorList>
            <person name="Okagaki L.H."/>
            <person name="Nunes C.C."/>
            <person name="Sailsbery J."/>
            <person name="Clay B."/>
            <person name="Brown D."/>
            <person name="John T."/>
            <person name="Oh Y."/>
            <person name="Young N."/>
            <person name="Fitzgerald M."/>
            <person name="Haas B.J."/>
            <person name="Zeng Q."/>
            <person name="Young S."/>
            <person name="Adiconis X."/>
            <person name="Fan L."/>
            <person name="Levin J.Z."/>
            <person name="Mitchell T.K."/>
            <person name="Okubara P.A."/>
            <person name="Farman M.L."/>
            <person name="Kohn L.M."/>
            <person name="Birren B."/>
            <person name="Ma L.-J."/>
            <person name="Dean R.A."/>
        </authorList>
    </citation>
    <scope>NUCLEOTIDE SEQUENCE</scope>
    <source>
        <strain evidence="2">ATCC 64411 / 73-15</strain>
    </source>
</reference>
<sequence>MAESYVFPVHSLLDPVVGEPDDVQGWLDEMRIDLASRGEDGAMLTLSRLQAMHDFFEEPSQDLASIAERIDAWVHVDDSYTQPDYMFWQAIADAAKKLTNHHDRLLDLIVAIHRLAPEGTKESLSFNEVFGQFQGWRSTGTQESVKKFLATAYVAELFMAKLALRGLTASEDEPEAVKNLSSWLERGASAIRAELENTAWDPESTTFAYADGDVETLEIPSEYQVEPKEGDQQEAEEVEEEEELVEAYKSVHALNYAILFVEPWLKMCGGELYDACKAGGTFPCDVPDQHAPTNFGIGKGYCLERWDFWRSRLEEISVAGELDVATRQVAKDCLETMTKIEREKQRG</sequence>
<accession>A0A0C4E486</accession>
<dbReference type="VEuPathDB" id="FungiDB:MAPG_07277"/>
<dbReference type="STRING" id="644358.A0A0C4E486"/>
<reference evidence="1" key="2">
    <citation type="submission" date="2010-05" db="EMBL/GenBank/DDBJ databases">
        <title>The Genome Sequence of Magnaporthe poae strain ATCC 64411.</title>
        <authorList>
            <consortium name="The Broad Institute Genome Sequencing Platform"/>
            <consortium name="Broad Institute Genome Sequencing Center for Infectious Disease"/>
            <person name="Ma L.-J."/>
            <person name="Dead R."/>
            <person name="Young S."/>
            <person name="Zeng Q."/>
            <person name="Koehrsen M."/>
            <person name="Alvarado L."/>
            <person name="Berlin A."/>
            <person name="Chapman S.B."/>
            <person name="Chen Z."/>
            <person name="Freedman E."/>
            <person name="Gellesch M."/>
            <person name="Goldberg J."/>
            <person name="Griggs A."/>
            <person name="Gujja S."/>
            <person name="Heilman E.R."/>
            <person name="Heiman D."/>
            <person name="Hepburn T."/>
            <person name="Howarth C."/>
            <person name="Jen D."/>
            <person name="Larson L."/>
            <person name="Mehta T."/>
            <person name="Neiman D."/>
            <person name="Pearson M."/>
            <person name="Roberts A."/>
            <person name="Saif S."/>
            <person name="Shea T."/>
            <person name="Shenoy N."/>
            <person name="Sisk P."/>
            <person name="Stolte C."/>
            <person name="Sykes S."/>
            <person name="Walk T."/>
            <person name="White J."/>
            <person name="Yandava C."/>
            <person name="Haas B."/>
            <person name="Nusbaum C."/>
            <person name="Birren B."/>
        </authorList>
    </citation>
    <scope>NUCLEOTIDE SEQUENCE</scope>
    <source>
        <strain evidence="1">ATCC 64411</strain>
    </source>
</reference>
<evidence type="ECO:0000313" key="1">
    <source>
        <dbReference type="EMBL" id="KLU88290.1"/>
    </source>
</evidence>
<dbReference type="EnsemblFungi" id="MAPG_07277T0">
    <property type="protein sequence ID" value="MAPG_07277T0"/>
    <property type="gene ID" value="MAPG_07277"/>
</dbReference>
<reference evidence="2" key="5">
    <citation type="submission" date="2015-06" db="UniProtKB">
        <authorList>
            <consortium name="EnsemblFungi"/>
        </authorList>
    </citation>
    <scope>IDENTIFICATION</scope>
    <source>
        <strain evidence="2">ATCC 64411</strain>
    </source>
</reference>
<dbReference type="PANTHER" id="PTHR38797:SF4">
    <property type="entry name" value="NUCLEAR PORE COMPLEX PROTEIN NUP85"/>
    <property type="match status" value="1"/>
</dbReference>
<protein>
    <submittedName>
        <fullName evidence="1 2">Uncharacterized protein</fullName>
    </submittedName>
</protein>
<dbReference type="EMBL" id="ADBL01001762">
    <property type="status" value="NOT_ANNOTATED_CDS"/>
    <property type="molecule type" value="Genomic_DNA"/>
</dbReference>
<dbReference type="AlphaFoldDB" id="A0A0C4E486"/>
<organism evidence="2 3">
    <name type="scientific">Magnaporthiopsis poae (strain ATCC 64411 / 73-15)</name>
    <name type="common">Kentucky bluegrass fungus</name>
    <name type="synonym">Magnaporthe poae</name>
    <dbReference type="NCBI Taxonomy" id="644358"/>
    <lineage>
        <taxon>Eukaryota</taxon>
        <taxon>Fungi</taxon>
        <taxon>Dikarya</taxon>
        <taxon>Ascomycota</taxon>
        <taxon>Pezizomycotina</taxon>
        <taxon>Sordariomycetes</taxon>
        <taxon>Sordariomycetidae</taxon>
        <taxon>Magnaporthales</taxon>
        <taxon>Magnaporthaceae</taxon>
        <taxon>Magnaporthiopsis</taxon>
    </lineage>
</organism>
<evidence type="ECO:0000313" key="3">
    <source>
        <dbReference type="Proteomes" id="UP000011715"/>
    </source>
</evidence>
<dbReference type="Pfam" id="PF12311">
    <property type="entry name" value="DUF3632"/>
    <property type="match status" value="1"/>
</dbReference>
<gene>
    <name evidence="1" type="ORF">MAPG_07277</name>
</gene>
<dbReference type="eggNOG" id="ENOG502SPKD">
    <property type="taxonomic scope" value="Eukaryota"/>
</dbReference>
<evidence type="ECO:0000313" key="2">
    <source>
        <dbReference type="EnsemblFungi" id="MAPG_07277T0"/>
    </source>
</evidence>
<name>A0A0C4E486_MAGP6</name>
<reference evidence="3" key="1">
    <citation type="submission" date="2010-05" db="EMBL/GenBank/DDBJ databases">
        <title>The genome sequence of Magnaporthe poae strain ATCC 64411.</title>
        <authorList>
            <person name="Ma L.-J."/>
            <person name="Dead R."/>
            <person name="Young S."/>
            <person name="Zeng Q."/>
            <person name="Koehrsen M."/>
            <person name="Alvarado L."/>
            <person name="Berlin A."/>
            <person name="Chapman S.B."/>
            <person name="Chen Z."/>
            <person name="Freedman E."/>
            <person name="Gellesch M."/>
            <person name="Goldberg J."/>
            <person name="Griggs A."/>
            <person name="Gujja S."/>
            <person name="Heilman E.R."/>
            <person name="Heiman D."/>
            <person name="Hepburn T."/>
            <person name="Howarth C."/>
            <person name="Jen D."/>
            <person name="Larson L."/>
            <person name="Mehta T."/>
            <person name="Neiman D."/>
            <person name="Pearson M."/>
            <person name="Roberts A."/>
            <person name="Saif S."/>
            <person name="Shea T."/>
            <person name="Shenoy N."/>
            <person name="Sisk P."/>
            <person name="Stolte C."/>
            <person name="Sykes S."/>
            <person name="Walk T."/>
            <person name="White J."/>
            <person name="Yandava C."/>
            <person name="Haas B."/>
            <person name="Nusbaum C."/>
            <person name="Birren B."/>
        </authorList>
    </citation>
    <scope>NUCLEOTIDE SEQUENCE [LARGE SCALE GENOMIC DNA]</scope>
    <source>
        <strain evidence="3">ATCC 64411 / 73-15</strain>
    </source>
</reference>
<reference evidence="1" key="3">
    <citation type="submission" date="2011-03" db="EMBL/GenBank/DDBJ databases">
        <title>Annotation of Magnaporthe poae ATCC 64411.</title>
        <authorList>
            <person name="Ma L.-J."/>
            <person name="Dead R."/>
            <person name="Young S.K."/>
            <person name="Zeng Q."/>
            <person name="Gargeya S."/>
            <person name="Fitzgerald M."/>
            <person name="Haas B."/>
            <person name="Abouelleil A."/>
            <person name="Alvarado L."/>
            <person name="Arachchi H.M."/>
            <person name="Berlin A."/>
            <person name="Brown A."/>
            <person name="Chapman S.B."/>
            <person name="Chen Z."/>
            <person name="Dunbar C."/>
            <person name="Freedman E."/>
            <person name="Gearin G."/>
            <person name="Gellesch M."/>
            <person name="Goldberg J."/>
            <person name="Griggs A."/>
            <person name="Gujja S."/>
            <person name="Heiman D."/>
            <person name="Howarth C."/>
            <person name="Larson L."/>
            <person name="Lui A."/>
            <person name="MacDonald P.J.P."/>
            <person name="Mehta T."/>
            <person name="Montmayeur A."/>
            <person name="Murphy C."/>
            <person name="Neiman D."/>
            <person name="Pearson M."/>
            <person name="Priest M."/>
            <person name="Roberts A."/>
            <person name="Saif S."/>
            <person name="Shea T."/>
            <person name="Shenoy N."/>
            <person name="Sisk P."/>
            <person name="Stolte C."/>
            <person name="Sykes S."/>
            <person name="Yandava C."/>
            <person name="Wortman J."/>
            <person name="Nusbaum C."/>
            <person name="Birren B."/>
        </authorList>
    </citation>
    <scope>NUCLEOTIDE SEQUENCE</scope>
    <source>
        <strain evidence="1">ATCC 64411</strain>
    </source>
</reference>
<dbReference type="EMBL" id="GL876971">
    <property type="protein sequence ID" value="KLU88290.1"/>
    <property type="molecule type" value="Genomic_DNA"/>
</dbReference>
<dbReference type="Proteomes" id="UP000011715">
    <property type="component" value="Unassembled WGS sequence"/>
</dbReference>